<name>Q67QQ5_SYMTH</name>
<dbReference type="GO" id="GO:0070403">
    <property type="term" value="F:NAD+ binding"/>
    <property type="evidence" value="ECO:0007669"/>
    <property type="project" value="InterPro"/>
</dbReference>
<dbReference type="PANTHER" id="PTHR48075:SF5">
    <property type="entry name" value="3-HYDROXYBUTYRYL-COA DEHYDROGENASE"/>
    <property type="match status" value="1"/>
</dbReference>
<protein>
    <submittedName>
        <fullName evidence="3">Putative 3-hydroxyacyl-CoA dehydrogenase</fullName>
    </submittedName>
</protein>
<dbReference type="EMBL" id="AP006840">
    <property type="protein sequence ID" value="BAD39988.1"/>
    <property type="molecule type" value="Genomic_DNA"/>
</dbReference>
<dbReference type="eggNOG" id="COG1250">
    <property type="taxonomic scope" value="Bacteria"/>
</dbReference>
<evidence type="ECO:0000259" key="2">
    <source>
        <dbReference type="Pfam" id="PF02737"/>
    </source>
</evidence>
<evidence type="ECO:0000313" key="4">
    <source>
        <dbReference type="Proteomes" id="UP000000417"/>
    </source>
</evidence>
<dbReference type="Pfam" id="PF02737">
    <property type="entry name" value="3HCDH_N"/>
    <property type="match status" value="1"/>
</dbReference>
<dbReference type="Proteomes" id="UP000000417">
    <property type="component" value="Chromosome"/>
</dbReference>
<dbReference type="GO" id="GO:0016491">
    <property type="term" value="F:oxidoreductase activity"/>
    <property type="evidence" value="ECO:0007669"/>
    <property type="project" value="TreeGrafter"/>
</dbReference>
<dbReference type="GO" id="GO:0006631">
    <property type="term" value="P:fatty acid metabolic process"/>
    <property type="evidence" value="ECO:0007669"/>
    <property type="project" value="InterPro"/>
</dbReference>
<dbReference type="InterPro" id="IPR036291">
    <property type="entry name" value="NAD(P)-bd_dom_sf"/>
</dbReference>
<dbReference type="STRING" id="292459.STH1003"/>
<proteinExistence type="inferred from homology"/>
<gene>
    <name evidence="3" type="ordered locus">STH1003</name>
</gene>
<reference evidence="3 4" key="1">
    <citation type="journal article" date="2004" name="Nucleic Acids Res.">
        <title>Genome sequence of Symbiobacterium thermophilum, an uncultivable bacterium that depends on microbial commensalism.</title>
        <authorList>
            <person name="Ueda K."/>
            <person name="Yamashita A."/>
            <person name="Ishikawa J."/>
            <person name="Shimada M."/>
            <person name="Watsuji T."/>
            <person name="Morimura K."/>
            <person name="Ikeda H."/>
            <person name="Hattori M."/>
            <person name="Beppu T."/>
        </authorList>
    </citation>
    <scope>NUCLEOTIDE SEQUENCE [LARGE SCALE GENOMIC DNA]</scope>
    <source>
        <strain evidence="4">T / IAM 14863</strain>
    </source>
</reference>
<evidence type="ECO:0000313" key="3">
    <source>
        <dbReference type="EMBL" id="BAD39988.1"/>
    </source>
</evidence>
<dbReference type="KEGG" id="sth:STH1003"/>
<sequence length="190" mass="19759">MERITVIGGTVAGVEIAALMARAGYATCLHEPDQAALAEAGRRLQDRLLGRQGEGGGAASVAQLAAVRVRLEAVPEVAVADADLVIEASSVDLPGKRELFARLDSFAPAHAILATCSPTISSAYLAAATSRPDRVVSLGFFSPPLAPPAVAVIQEPHLAPEVVAAVAEVVWRTGREPLLLRRGREPEGMA</sequence>
<dbReference type="PANTHER" id="PTHR48075">
    <property type="entry name" value="3-HYDROXYACYL-COA DEHYDROGENASE FAMILY PROTEIN"/>
    <property type="match status" value="1"/>
</dbReference>
<dbReference type="SUPFAM" id="SSF51735">
    <property type="entry name" value="NAD(P)-binding Rossmann-fold domains"/>
    <property type="match status" value="1"/>
</dbReference>
<accession>Q67QQ5</accession>
<organism evidence="3 4">
    <name type="scientific">Symbiobacterium thermophilum (strain DSM 24528 / JCM 14929 / IAM 14863 / T)</name>
    <dbReference type="NCBI Taxonomy" id="292459"/>
    <lineage>
        <taxon>Bacteria</taxon>
        <taxon>Bacillati</taxon>
        <taxon>Bacillota</taxon>
        <taxon>Clostridia</taxon>
        <taxon>Eubacteriales</taxon>
        <taxon>Symbiobacteriaceae</taxon>
        <taxon>Symbiobacterium</taxon>
    </lineage>
</organism>
<keyword evidence="4" id="KW-1185">Reference proteome</keyword>
<dbReference type="InterPro" id="IPR006176">
    <property type="entry name" value="3-OHacyl-CoA_DH_NAD-bd"/>
</dbReference>
<feature type="domain" description="3-hydroxyacyl-CoA dehydrogenase NAD binding" evidence="2">
    <location>
        <begin position="4"/>
        <end position="180"/>
    </location>
</feature>
<dbReference type="HOGENOM" id="CLU_1427344_0_0_9"/>
<dbReference type="Gene3D" id="3.40.50.720">
    <property type="entry name" value="NAD(P)-binding Rossmann-like Domain"/>
    <property type="match status" value="1"/>
</dbReference>
<evidence type="ECO:0000256" key="1">
    <source>
        <dbReference type="ARBA" id="ARBA00009463"/>
    </source>
</evidence>
<comment type="similarity">
    <text evidence="1">Belongs to the 3-hydroxyacyl-CoA dehydrogenase family.</text>
</comment>
<dbReference type="AlphaFoldDB" id="Q67QQ5"/>